<protein>
    <submittedName>
        <fullName evidence="7">Bax inhibitor-1/YccA family protein</fullName>
    </submittedName>
</protein>
<gene>
    <name evidence="7" type="ORF">ACFPIE_13790</name>
</gene>
<dbReference type="RefSeq" id="WP_374038077.1">
    <property type="nucleotide sequence ID" value="NZ_CP169082.1"/>
</dbReference>
<feature type="transmembrane region" description="Helical" evidence="6">
    <location>
        <begin position="158"/>
        <end position="175"/>
    </location>
</feature>
<dbReference type="InterPro" id="IPR006214">
    <property type="entry name" value="Bax_inhibitor_1-related"/>
</dbReference>
<keyword evidence="8" id="KW-1185">Reference proteome</keyword>
<organism evidence="7 8">
    <name type="scientific">Brevundimonas staleyi</name>
    <dbReference type="NCBI Taxonomy" id="74326"/>
    <lineage>
        <taxon>Bacteria</taxon>
        <taxon>Pseudomonadati</taxon>
        <taxon>Pseudomonadota</taxon>
        <taxon>Alphaproteobacteria</taxon>
        <taxon>Caulobacterales</taxon>
        <taxon>Caulobacteraceae</taxon>
        <taxon>Brevundimonas</taxon>
    </lineage>
</organism>
<feature type="transmembrane region" description="Helical" evidence="6">
    <location>
        <begin position="220"/>
        <end position="244"/>
    </location>
</feature>
<dbReference type="Pfam" id="PF01027">
    <property type="entry name" value="Bax1-I"/>
    <property type="match status" value="1"/>
</dbReference>
<comment type="subcellular location">
    <subcellularLocation>
        <location evidence="1">Membrane</location>
        <topology evidence="1">Multi-pass membrane protein</topology>
    </subcellularLocation>
</comment>
<feature type="transmembrane region" description="Helical" evidence="6">
    <location>
        <begin position="103"/>
        <end position="120"/>
    </location>
</feature>
<dbReference type="PANTHER" id="PTHR23291:SF50">
    <property type="entry name" value="PROTEIN LIFEGUARD 4"/>
    <property type="match status" value="1"/>
</dbReference>
<evidence type="ECO:0000256" key="5">
    <source>
        <dbReference type="ARBA" id="ARBA00023136"/>
    </source>
</evidence>
<name>A0ABW0FU52_9CAUL</name>
<evidence type="ECO:0000313" key="7">
    <source>
        <dbReference type="EMBL" id="MFC5344992.1"/>
    </source>
</evidence>
<evidence type="ECO:0000256" key="2">
    <source>
        <dbReference type="ARBA" id="ARBA00010350"/>
    </source>
</evidence>
<dbReference type="PANTHER" id="PTHR23291">
    <property type="entry name" value="BAX INHIBITOR-RELATED"/>
    <property type="match status" value="1"/>
</dbReference>
<dbReference type="Proteomes" id="UP001596152">
    <property type="component" value="Unassembled WGS sequence"/>
</dbReference>
<dbReference type="CDD" id="cd10432">
    <property type="entry name" value="BI-1-like_bacterial"/>
    <property type="match status" value="1"/>
</dbReference>
<comment type="similarity">
    <text evidence="2 6">Belongs to the BI1 family.</text>
</comment>
<sequence length="249" mass="26195">MSDFRNGYSTPAPAKADMAVDAGLRSFMLGVYNKLALGLVVAGVLAYLTGNVVAVQQLLFAVGPDGRIGLTVLGMIVQFSPLVLLFGSMFFMKNPTAGGVNMLYWAVVATIGAGMGILFLRYNAPSIASTFFVTAAAFGALSLFGYTTKKDLTGVGSFLIMGVIGLIIASVVNMFMQSGTLALIISGVGVLIFSGLIAYDTQRLKMTYYALGGDQQAMGVATGFGALSLFINFVNLFQFLLAFMGGNRE</sequence>
<reference evidence="8" key="1">
    <citation type="journal article" date="2019" name="Int. J. Syst. Evol. Microbiol.">
        <title>The Global Catalogue of Microorganisms (GCM) 10K type strain sequencing project: providing services to taxonomists for standard genome sequencing and annotation.</title>
        <authorList>
            <consortium name="The Broad Institute Genomics Platform"/>
            <consortium name="The Broad Institute Genome Sequencing Center for Infectious Disease"/>
            <person name="Wu L."/>
            <person name="Ma J."/>
        </authorList>
    </citation>
    <scope>NUCLEOTIDE SEQUENCE [LARGE SCALE GENOMIC DNA]</scope>
    <source>
        <strain evidence="8">JCM 12125</strain>
    </source>
</reference>
<evidence type="ECO:0000256" key="3">
    <source>
        <dbReference type="ARBA" id="ARBA00022692"/>
    </source>
</evidence>
<evidence type="ECO:0000256" key="1">
    <source>
        <dbReference type="ARBA" id="ARBA00004141"/>
    </source>
</evidence>
<evidence type="ECO:0000313" key="8">
    <source>
        <dbReference type="Proteomes" id="UP001596152"/>
    </source>
</evidence>
<feature type="transmembrane region" description="Helical" evidence="6">
    <location>
        <begin position="181"/>
        <end position="199"/>
    </location>
</feature>
<feature type="transmembrane region" description="Helical" evidence="6">
    <location>
        <begin position="126"/>
        <end position="146"/>
    </location>
</feature>
<keyword evidence="3 6" id="KW-0812">Transmembrane</keyword>
<accession>A0ABW0FU52</accession>
<proteinExistence type="inferred from homology"/>
<evidence type="ECO:0000256" key="6">
    <source>
        <dbReference type="RuleBase" id="RU004379"/>
    </source>
</evidence>
<keyword evidence="5 6" id="KW-0472">Membrane</keyword>
<keyword evidence="4 6" id="KW-1133">Transmembrane helix</keyword>
<evidence type="ECO:0000256" key="4">
    <source>
        <dbReference type="ARBA" id="ARBA00022989"/>
    </source>
</evidence>
<feature type="transmembrane region" description="Helical" evidence="6">
    <location>
        <begin position="35"/>
        <end position="62"/>
    </location>
</feature>
<dbReference type="EMBL" id="JBHSLF010000025">
    <property type="protein sequence ID" value="MFC5344992.1"/>
    <property type="molecule type" value="Genomic_DNA"/>
</dbReference>
<comment type="caution">
    <text evidence="7">The sequence shown here is derived from an EMBL/GenBank/DDBJ whole genome shotgun (WGS) entry which is preliminary data.</text>
</comment>
<feature type="transmembrane region" description="Helical" evidence="6">
    <location>
        <begin position="68"/>
        <end position="91"/>
    </location>
</feature>